<dbReference type="OrthoDB" id="18771at2157"/>
<dbReference type="AlphaFoldDB" id="A0A328PIB6"/>
<name>A0A328PIB6_9EURY</name>
<accession>A0A328PIB6</accession>
<protein>
    <submittedName>
        <fullName evidence="1">DNA polymerase subunit beta</fullName>
    </submittedName>
</protein>
<evidence type="ECO:0000313" key="2">
    <source>
        <dbReference type="Proteomes" id="UP000249782"/>
    </source>
</evidence>
<reference evidence="1 2" key="1">
    <citation type="submission" date="2018-06" db="EMBL/GenBank/DDBJ databases">
        <title>Draft genome sequence of hyperthermophilic methanogen Methanothermobacter tenebrarum sp. MCM-B 1447.</title>
        <authorList>
            <person name="Pore S.D."/>
            <person name="Dagar S."/>
            <person name="Dhakephalkar P.K."/>
        </authorList>
    </citation>
    <scope>NUCLEOTIDE SEQUENCE [LARGE SCALE GENOMIC DNA]</scope>
    <source>
        <strain evidence="1 2">MCM B 1447</strain>
    </source>
</reference>
<dbReference type="Proteomes" id="UP000249782">
    <property type="component" value="Unassembled WGS sequence"/>
</dbReference>
<comment type="caution">
    <text evidence="1">The sequence shown here is derived from an EMBL/GenBank/DDBJ whole genome shotgun (WGS) entry which is preliminary data.</text>
</comment>
<proteinExistence type="predicted"/>
<gene>
    <name evidence="1" type="ORF">DPC56_02180</name>
</gene>
<dbReference type="EMBL" id="QLOE01000002">
    <property type="protein sequence ID" value="RAO79605.1"/>
    <property type="molecule type" value="Genomic_DNA"/>
</dbReference>
<evidence type="ECO:0000313" key="1">
    <source>
        <dbReference type="EMBL" id="RAO79605.1"/>
    </source>
</evidence>
<keyword evidence="2" id="KW-1185">Reference proteome</keyword>
<sequence>MMSRPRDFVYTVDDLFFATTSYLHPEDRIIAFLRYIPDPEGERSRDGRRYSKVDSKGAYHFLEENYPTYLYEAENLRKIILAVPDELIEEILTPTRRLREIMEEGPSDELLEKVLIIADAFHEEASISYNDMGVSGSILPSLHDPKNSDIDFVIYGLENHRKALETFAQLKDQGPFKSLSGDYWLKVYKKRIKDDSLSFEEFCWYEERKNNRGLVNGTLFDILATRSWDEIEGSWADTVYEPIGKIKIEARVYDAMAAFDNPAIYKVEDVRIIEGPNVDIDEVVSFTHTYAGQAKEGERIIAKGELEKYTGAREGYRVVVGTTREALNEYIKVKYPLF</sequence>
<organism evidence="1 2">
    <name type="scientific">Methanothermobacter tenebrarum</name>
    <dbReference type="NCBI Taxonomy" id="680118"/>
    <lineage>
        <taxon>Archaea</taxon>
        <taxon>Methanobacteriati</taxon>
        <taxon>Methanobacteriota</taxon>
        <taxon>Methanomada group</taxon>
        <taxon>Methanobacteria</taxon>
        <taxon>Methanobacteriales</taxon>
        <taxon>Methanobacteriaceae</taxon>
        <taxon>Methanothermobacter</taxon>
    </lineage>
</organism>
<dbReference type="RefSeq" id="WP_112093435.1">
    <property type="nucleotide sequence ID" value="NZ_QLOE01000002.1"/>
</dbReference>